<evidence type="ECO:0000259" key="7">
    <source>
        <dbReference type="PROSITE" id="PS50157"/>
    </source>
</evidence>
<name>A0A8J5ZRS4_GALPY</name>
<keyword evidence="2" id="KW-0677">Repeat</keyword>
<evidence type="ECO:0000256" key="3">
    <source>
        <dbReference type="ARBA" id="ARBA00022771"/>
    </source>
</evidence>
<feature type="domain" description="C2H2-type" evidence="7">
    <location>
        <begin position="236"/>
        <end position="265"/>
    </location>
</feature>
<organism evidence="9 10">
    <name type="scientific">Galemys pyrenaicus</name>
    <name type="common">Iberian desman</name>
    <name type="synonym">Pyrenean desman</name>
    <dbReference type="NCBI Taxonomy" id="202257"/>
    <lineage>
        <taxon>Eukaryota</taxon>
        <taxon>Metazoa</taxon>
        <taxon>Chordata</taxon>
        <taxon>Craniata</taxon>
        <taxon>Vertebrata</taxon>
        <taxon>Euteleostomi</taxon>
        <taxon>Mammalia</taxon>
        <taxon>Eutheria</taxon>
        <taxon>Laurasiatheria</taxon>
        <taxon>Eulipotyphla</taxon>
        <taxon>Talpidae</taxon>
        <taxon>Galemys</taxon>
    </lineage>
</organism>
<keyword evidence="10" id="KW-1185">Reference proteome</keyword>
<feature type="non-terminal residue" evidence="9">
    <location>
        <position position="1"/>
    </location>
</feature>
<keyword evidence="4" id="KW-0862">Zinc</keyword>
<evidence type="ECO:0000313" key="9">
    <source>
        <dbReference type="EMBL" id="KAG8508514.1"/>
    </source>
</evidence>
<dbReference type="CDD" id="cd07765">
    <property type="entry name" value="KRAB_A-box"/>
    <property type="match status" value="1"/>
</dbReference>
<dbReference type="EMBL" id="JAGFMF010012016">
    <property type="protein sequence ID" value="KAG8508514.1"/>
    <property type="molecule type" value="Genomic_DNA"/>
</dbReference>
<accession>A0A8J5ZRS4</accession>
<proteinExistence type="predicted"/>
<reference evidence="9" key="1">
    <citation type="journal article" date="2021" name="Evol. Appl.">
        <title>The genome of the Pyrenean desman and the effects of bottlenecks and inbreeding on the genomic landscape of an endangered species.</title>
        <authorList>
            <person name="Escoda L."/>
            <person name="Castresana J."/>
        </authorList>
    </citation>
    <scope>NUCLEOTIDE SEQUENCE</scope>
    <source>
        <strain evidence="9">IBE-C5619</strain>
    </source>
</reference>
<evidence type="ECO:0000259" key="8">
    <source>
        <dbReference type="PROSITE" id="PS50805"/>
    </source>
</evidence>
<evidence type="ECO:0000256" key="1">
    <source>
        <dbReference type="ARBA" id="ARBA00022723"/>
    </source>
</evidence>
<protein>
    <submittedName>
        <fullName evidence="9">Zinc finger protein 658</fullName>
    </submittedName>
</protein>
<dbReference type="InterPro" id="IPR050169">
    <property type="entry name" value="Krueppel_C2H2_ZnF"/>
</dbReference>
<dbReference type="InterPro" id="IPR013087">
    <property type="entry name" value="Znf_C2H2_type"/>
</dbReference>
<evidence type="ECO:0000256" key="5">
    <source>
        <dbReference type="PROSITE-ProRule" id="PRU00042"/>
    </source>
</evidence>
<keyword evidence="1" id="KW-0479">Metal-binding</keyword>
<dbReference type="InterPro" id="IPR001909">
    <property type="entry name" value="KRAB"/>
</dbReference>
<dbReference type="GO" id="GO:0008270">
    <property type="term" value="F:zinc ion binding"/>
    <property type="evidence" value="ECO:0007669"/>
    <property type="project" value="UniProtKB-KW"/>
</dbReference>
<sequence>RHWLAAQHPGNAWVLSAHVRPWPRLRAYDRKEGRKESKSRSRTEEAVIVGSRVCGTPRQIPLGEKPPPAAGGRSNGMDTSQAPISFEDVTVEFTQDEWRHVGPAQRALYRDVMLENYSHLVSVGYCFIKPKVIFRLEQGKDPWLLEDDFLKRSYPGSHTEKSHSEFKEDECSKILNSFSQVTQLQTTDTRVQNFSQKAHFREYLRTHIGVQPLECGKLLSHSSAITAQQKVQENETSCDNVACREPFNFQSSFNMHQRIHGRRKLYVHNHQKSL</sequence>
<feature type="domain" description="KRAB" evidence="8">
    <location>
        <begin position="84"/>
        <end position="155"/>
    </location>
</feature>
<dbReference type="PROSITE" id="PS00028">
    <property type="entry name" value="ZINC_FINGER_C2H2_1"/>
    <property type="match status" value="1"/>
</dbReference>
<dbReference type="PROSITE" id="PS50157">
    <property type="entry name" value="ZINC_FINGER_C2H2_2"/>
    <property type="match status" value="1"/>
</dbReference>
<dbReference type="Gene3D" id="6.10.140.140">
    <property type="match status" value="1"/>
</dbReference>
<comment type="caution">
    <text evidence="9">The sequence shown here is derived from an EMBL/GenBank/DDBJ whole genome shotgun (WGS) entry which is preliminary data.</text>
</comment>
<dbReference type="SMART" id="SM00349">
    <property type="entry name" value="KRAB"/>
    <property type="match status" value="1"/>
</dbReference>
<evidence type="ECO:0000256" key="6">
    <source>
        <dbReference type="SAM" id="MobiDB-lite"/>
    </source>
</evidence>
<evidence type="ECO:0000256" key="2">
    <source>
        <dbReference type="ARBA" id="ARBA00022737"/>
    </source>
</evidence>
<dbReference type="PROSITE" id="PS50805">
    <property type="entry name" value="KRAB"/>
    <property type="match status" value="1"/>
</dbReference>
<feature type="region of interest" description="Disordered" evidence="6">
    <location>
        <begin position="57"/>
        <end position="81"/>
    </location>
</feature>
<dbReference type="PANTHER" id="PTHR23232:SF131">
    <property type="entry name" value="KRAB DOMAIN-CONTAINING PROTEIN"/>
    <property type="match status" value="1"/>
</dbReference>
<dbReference type="OrthoDB" id="9808634at2759"/>
<gene>
    <name evidence="9" type="ORF">J0S82_003836</name>
</gene>
<dbReference type="AlphaFoldDB" id="A0A8J5ZRS4"/>
<feature type="non-terminal residue" evidence="9">
    <location>
        <position position="274"/>
    </location>
</feature>
<dbReference type="PANTHER" id="PTHR23232">
    <property type="entry name" value="KRAB DOMAIN C2H2 ZINC FINGER"/>
    <property type="match status" value="1"/>
</dbReference>
<dbReference type="GO" id="GO:0006355">
    <property type="term" value="P:regulation of DNA-templated transcription"/>
    <property type="evidence" value="ECO:0007669"/>
    <property type="project" value="InterPro"/>
</dbReference>
<evidence type="ECO:0000313" key="10">
    <source>
        <dbReference type="Proteomes" id="UP000700334"/>
    </source>
</evidence>
<dbReference type="InterPro" id="IPR036051">
    <property type="entry name" value="KRAB_dom_sf"/>
</dbReference>
<evidence type="ECO:0000256" key="4">
    <source>
        <dbReference type="ARBA" id="ARBA00022833"/>
    </source>
</evidence>
<dbReference type="Pfam" id="PF01352">
    <property type="entry name" value="KRAB"/>
    <property type="match status" value="1"/>
</dbReference>
<dbReference type="SUPFAM" id="SSF109640">
    <property type="entry name" value="KRAB domain (Kruppel-associated box)"/>
    <property type="match status" value="1"/>
</dbReference>
<keyword evidence="3 5" id="KW-0863">Zinc-finger</keyword>
<dbReference type="Proteomes" id="UP000700334">
    <property type="component" value="Unassembled WGS sequence"/>
</dbReference>